<dbReference type="Pfam" id="PF08681">
    <property type="entry name" value="TacA1"/>
    <property type="match status" value="1"/>
</dbReference>
<dbReference type="Proteomes" id="UP001596037">
    <property type="component" value="Unassembled WGS sequence"/>
</dbReference>
<keyword evidence="3" id="KW-1185">Reference proteome</keyword>
<organism evidence="2 3">
    <name type="scientific">Caenimonas terrae</name>
    <dbReference type="NCBI Taxonomy" id="696074"/>
    <lineage>
        <taxon>Bacteria</taxon>
        <taxon>Pseudomonadati</taxon>
        <taxon>Pseudomonadota</taxon>
        <taxon>Betaproteobacteria</taxon>
        <taxon>Burkholderiales</taxon>
        <taxon>Comamonadaceae</taxon>
        <taxon>Caenimonas</taxon>
    </lineage>
</organism>
<evidence type="ECO:0000313" key="3">
    <source>
        <dbReference type="Proteomes" id="UP001596037"/>
    </source>
</evidence>
<keyword evidence="1" id="KW-1277">Toxin-antitoxin system</keyword>
<evidence type="ECO:0000313" key="2">
    <source>
        <dbReference type="EMBL" id="MFC5496302.1"/>
    </source>
</evidence>
<accession>A0ABW0N8K9</accession>
<name>A0ABW0N8K9_9BURK</name>
<dbReference type="RefSeq" id="WP_376848328.1">
    <property type="nucleotide sequence ID" value="NZ_JBHSMF010000002.1"/>
</dbReference>
<evidence type="ECO:0000256" key="1">
    <source>
        <dbReference type="ARBA" id="ARBA00022649"/>
    </source>
</evidence>
<sequence length="53" mass="5725">MDLDQILFSLDAARFEQFTALLNAPPGPDAGLERLRAVRPPWAADSESALVDG</sequence>
<dbReference type="EMBL" id="JBHSMF010000002">
    <property type="protein sequence ID" value="MFC5496302.1"/>
    <property type="molecule type" value="Genomic_DNA"/>
</dbReference>
<comment type="caution">
    <text evidence="2">The sequence shown here is derived from an EMBL/GenBank/DDBJ whole genome shotgun (WGS) entry which is preliminary data.</text>
</comment>
<reference evidence="3" key="1">
    <citation type="journal article" date="2019" name="Int. J. Syst. Evol. Microbiol.">
        <title>The Global Catalogue of Microorganisms (GCM) 10K type strain sequencing project: providing services to taxonomists for standard genome sequencing and annotation.</title>
        <authorList>
            <consortium name="The Broad Institute Genomics Platform"/>
            <consortium name="The Broad Institute Genome Sequencing Center for Infectious Disease"/>
            <person name="Wu L."/>
            <person name="Ma J."/>
        </authorList>
    </citation>
    <scope>NUCLEOTIDE SEQUENCE [LARGE SCALE GENOMIC DNA]</scope>
    <source>
        <strain evidence="3">CCUG 57401</strain>
    </source>
</reference>
<dbReference type="InterPro" id="IPR014795">
    <property type="entry name" value="TacA_1-like"/>
</dbReference>
<gene>
    <name evidence="2" type="ORF">ACFPOE_02030</name>
</gene>
<protein>
    <submittedName>
        <fullName evidence="2">DUF1778 domain-containing protein</fullName>
    </submittedName>
</protein>
<proteinExistence type="predicted"/>